<organism evidence="2 3">
    <name type="scientific">Candidatus Xenohaliotis californiensis</name>
    <dbReference type="NCBI Taxonomy" id="84677"/>
    <lineage>
        <taxon>Bacteria</taxon>
        <taxon>Pseudomonadati</taxon>
        <taxon>Pseudomonadota</taxon>
        <taxon>Alphaproteobacteria</taxon>
        <taxon>Rickettsiales</taxon>
        <taxon>Anaplasmataceae</taxon>
        <taxon>Candidatus Xenohaliotis</taxon>
    </lineage>
</organism>
<evidence type="ECO:0000313" key="2">
    <source>
        <dbReference type="EMBL" id="CAK8163130.1"/>
    </source>
</evidence>
<keyword evidence="1" id="KW-0472">Membrane</keyword>
<protein>
    <submittedName>
        <fullName evidence="2">Uncharacterized protein</fullName>
    </submittedName>
</protein>
<accession>A0ABP0ESZ2</accession>
<keyword evidence="1" id="KW-0812">Transmembrane</keyword>
<comment type="caution">
    <text evidence="2">The sequence shown here is derived from an EMBL/GenBank/DDBJ whole genome shotgun (WGS) entry which is preliminary data.</text>
</comment>
<reference evidence="2 3" key="1">
    <citation type="submission" date="2024-01" db="EMBL/GenBank/DDBJ databases">
        <authorList>
            <person name="Kunselman E."/>
        </authorList>
    </citation>
    <scope>NUCLEOTIDE SEQUENCE [LARGE SCALE GENOMIC DNA]</scope>
    <source>
        <strain evidence="2">2 abalone samples</strain>
    </source>
</reference>
<keyword evidence="1" id="KW-1133">Transmembrane helix</keyword>
<name>A0ABP0ESZ2_9RICK</name>
<keyword evidence="3" id="KW-1185">Reference proteome</keyword>
<feature type="transmembrane region" description="Helical" evidence="1">
    <location>
        <begin position="21"/>
        <end position="38"/>
    </location>
</feature>
<proteinExistence type="predicted"/>
<dbReference type="EMBL" id="CAWVOK010000023">
    <property type="protein sequence ID" value="CAK8163130.1"/>
    <property type="molecule type" value="Genomic_DNA"/>
</dbReference>
<dbReference type="Proteomes" id="UP001314181">
    <property type="component" value="Unassembled WGS sequence"/>
</dbReference>
<gene>
    <name evidence="2" type="ORF">CAXC1_300020</name>
</gene>
<evidence type="ECO:0000313" key="3">
    <source>
        <dbReference type="Proteomes" id="UP001314181"/>
    </source>
</evidence>
<sequence>MAIRLVIYNKYIVKIGINMKIVCLLSLIIFLVKLVKIFV</sequence>
<evidence type="ECO:0000256" key="1">
    <source>
        <dbReference type="SAM" id="Phobius"/>
    </source>
</evidence>